<dbReference type="EMBL" id="KX341963">
    <property type="protein sequence ID" value="APL97229.1"/>
    <property type="molecule type" value="Genomic_DNA"/>
</dbReference>
<keyword evidence="11 13" id="KW-0496">Mitochondrion</keyword>
<organism evidence="13">
    <name type="scientific">Crypturopus tuberculatus</name>
    <dbReference type="NCBI Taxonomy" id="686701"/>
    <lineage>
        <taxon>Eukaryota</taxon>
        <taxon>Metazoa</taxon>
        <taxon>Ecdysozoa</taxon>
        <taxon>Arthropoda</taxon>
        <taxon>Crustacea</taxon>
        <taxon>Multicrustacea</taxon>
        <taxon>Malacostraca</taxon>
        <taxon>Eumalacostraca</taxon>
        <taxon>Peracarida</taxon>
        <taxon>Amphipoda</taxon>
        <taxon>Senticaudata</taxon>
        <taxon>Gammarida</taxon>
        <taxon>Gammaridira</taxon>
        <taxon>Gammaroidea</taxon>
        <taxon>Micruropodidae</taxon>
        <taxon>Crypturopodinae</taxon>
        <taxon>Crypturopus</taxon>
    </lineage>
</organism>
<protein>
    <recommendedName>
        <fullName evidence="4 11">NADH-ubiquinone oxidoreductase chain 1</fullName>
        <ecNumber evidence="11">7.1.1.2</ecNumber>
    </recommendedName>
</protein>
<keyword evidence="8 11" id="KW-0830">Ubiquinone</keyword>
<keyword evidence="9 12" id="KW-0472">Membrane</keyword>
<keyword evidence="6 10" id="KW-0812">Transmembrane</keyword>
<name>A0A1L5BW91_9CRUS</name>
<evidence type="ECO:0000313" key="13">
    <source>
        <dbReference type="EMBL" id="APL97229.1"/>
    </source>
</evidence>
<reference evidence="13" key="1">
    <citation type="journal article" date="2016" name="BMC Genomics">
        <title>Evolution of mitochondrial genomes in Baikalian amphipods.</title>
        <authorList>
            <person name="Romanova E.V."/>
            <person name="Aleoshin V.V."/>
            <person name="Kamaltynov R.M."/>
            <person name="Mikhailov K.V."/>
            <person name="Logacheva M.D."/>
            <person name="Sirotinina E.A."/>
            <person name="Gornov A.Y."/>
            <person name="Anikin A.S."/>
            <person name="Sherbakov D.Y."/>
        </authorList>
    </citation>
    <scope>NUCLEOTIDE SEQUENCE</scope>
</reference>
<evidence type="ECO:0000256" key="4">
    <source>
        <dbReference type="ARBA" id="ARBA00021009"/>
    </source>
</evidence>
<evidence type="ECO:0000256" key="7">
    <source>
        <dbReference type="ARBA" id="ARBA00022989"/>
    </source>
</evidence>
<gene>
    <name evidence="13" type="primary">ND1</name>
</gene>
<feature type="transmembrane region" description="Helical" evidence="12">
    <location>
        <begin position="175"/>
        <end position="195"/>
    </location>
</feature>
<evidence type="ECO:0000256" key="2">
    <source>
        <dbReference type="ARBA" id="ARBA00004225"/>
    </source>
</evidence>
<feature type="transmembrane region" description="Helical" evidence="12">
    <location>
        <begin position="105"/>
        <end position="127"/>
    </location>
</feature>
<dbReference type="PROSITE" id="PS00667">
    <property type="entry name" value="COMPLEX1_ND1_1"/>
    <property type="match status" value="1"/>
</dbReference>
<dbReference type="Pfam" id="PF00146">
    <property type="entry name" value="NADHdh"/>
    <property type="match status" value="1"/>
</dbReference>
<keyword evidence="10" id="KW-0520">NAD</keyword>
<dbReference type="GO" id="GO:0005743">
    <property type="term" value="C:mitochondrial inner membrane"/>
    <property type="evidence" value="ECO:0007669"/>
    <property type="project" value="UniProtKB-SubCell"/>
</dbReference>
<accession>A0A1L5BW91</accession>
<proteinExistence type="inferred from homology"/>
<sequence length="310" mass="34741">MEFTMSLFSYIILLLMVLVSVAFVTLMEQKILASTQLRVGPNYVGAWGLLQPFADATKLFSKEPLNPMMASVKLYYASPVLSLTMAMALWLVYPFEQGGVDLVYGALFFMCVSGLSVYPILGCGWASNCKYSLLGSLRAVAQMISYEVSMAVVLLSLVWVGESFSFYTLMAKQYLVWNLFLFLPLTLVWGASMLAETHRTPYDFSEGESELVSGFNTEYASGGFTLIFMAEYTSILLMSLVFSVLFVSSKFDSLTILKSTLLAFSFVWVRATLPRHRYDKLMSLAWKSFLPLSLAMFMYYSMVGSLVVNL</sequence>
<comment type="catalytic activity">
    <reaction evidence="11">
        <text>a ubiquinone + NADH + 5 H(+)(in) = a ubiquinol + NAD(+) + 4 H(+)(out)</text>
        <dbReference type="Rhea" id="RHEA:29091"/>
        <dbReference type="Rhea" id="RHEA-COMP:9565"/>
        <dbReference type="Rhea" id="RHEA-COMP:9566"/>
        <dbReference type="ChEBI" id="CHEBI:15378"/>
        <dbReference type="ChEBI" id="CHEBI:16389"/>
        <dbReference type="ChEBI" id="CHEBI:17976"/>
        <dbReference type="ChEBI" id="CHEBI:57540"/>
        <dbReference type="ChEBI" id="CHEBI:57945"/>
        <dbReference type="EC" id="7.1.1.2"/>
    </reaction>
</comment>
<dbReference type="SMR" id="A0A1L5BW91"/>
<comment type="similarity">
    <text evidence="3 10">Belongs to the complex I subunit 1 family.</text>
</comment>
<dbReference type="PANTHER" id="PTHR11432">
    <property type="entry name" value="NADH DEHYDROGENASE SUBUNIT 1"/>
    <property type="match status" value="1"/>
</dbReference>
<dbReference type="InterPro" id="IPR001694">
    <property type="entry name" value="NADH_UbQ_OxRdtase_su1/FPO"/>
</dbReference>
<evidence type="ECO:0000256" key="12">
    <source>
        <dbReference type="SAM" id="Phobius"/>
    </source>
</evidence>
<dbReference type="GO" id="GO:0003954">
    <property type="term" value="F:NADH dehydrogenase activity"/>
    <property type="evidence" value="ECO:0007669"/>
    <property type="project" value="TreeGrafter"/>
</dbReference>
<comment type="function">
    <text evidence="1">Core subunit of the mitochondrial membrane respiratory chain NADH dehydrogenase (Complex I) that is believed to belong to the minimal assembly required for catalysis. Complex I functions in the transfer of electrons from NADH to the respiratory chain. The immediate electron acceptor for the enzyme is believed to be ubiquinone.</text>
</comment>
<evidence type="ECO:0000256" key="11">
    <source>
        <dbReference type="RuleBase" id="RU000473"/>
    </source>
</evidence>
<dbReference type="AlphaFoldDB" id="A0A1L5BW91"/>
<keyword evidence="5" id="KW-0813">Transport</keyword>
<geneLocation type="mitochondrion" evidence="13"/>
<dbReference type="GO" id="GO:0009060">
    <property type="term" value="P:aerobic respiration"/>
    <property type="evidence" value="ECO:0007669"/>
    <property type="project" value="TreeGrafter"/>
</dbReference>
<evidence type="ECO:0000256" key="8">
    <source>
        <dbReference type="ARBA" id="ARBA00023075"/>
    </source>
</evidence>
<dbReference type="EC" id="7.1.1.2" evidence="11"/>
<feature type="transmembrane region" description="Helical" evidence="12">
    <location>
        <begin position="74"/>
        <end position="93"/>
    </location>
</feature>
<dbReference type="GO" id="GO:0008137">
    <property type="term" value="F:NADH dehydrogenase (ubiquinone) activity"/>
    <property type="evidence" value="ECO:0007669"/>
    <property type="project" value="UniProtKB-EC"/>
</dbReference>
<feature type="transmembrane region" description="Helical" evidence="12">
    <location>
        <begin position="148"/>
        <end position="169"/>
    </location>
</feature>
<evidence type="ECO:0000256" key="6">
    <source>
        <dbReference type="ARBA" id="ARBA00022692"/>
    </source>
</evidence>
<evidence type="ECO:0000256" key="5">
    <source>
        <dbReference type="ARBA" id="ARBA00022448"/>
    </source>
</evidence>
<evidence type="ECO:0000256" key="3">
    <source>
        <dbReference type="ARBA" id="ARBA00010535"/>
    </source>
</evidence>
<feature type="transmembrane region" description="Helical" evidence="12">
    <location>
        <begin position="224"/>
        <end position="247"/>
    </location>
</feature>
<feature type="transmembrane region" description="Helical" evidence="12">
    <location>
        <begin position="253"/>
        <end position="273"/>
    </location>
</feature>
<dbReference type="InterPro" id="IPR018086">
    <property type="entry name" value="NADH_UbQ_OxRdtase_su1_CS"/>
</dbReference>
<feature type="transmembrane region" description="Helical" evidence="12">
    <location>
        <begin position="285"/>
        <end position="308"/>
    </location>
</feature>
<feature type="transmembrane region" description="Helical" evidence="12">
    <location>
        <begin position="6"/>
        <end position="27"/>
    </location>
</feature>
<dbReference type="HAMAP" id="MF_01350">
    <property type="entry name" value="NDH1_NuoH"/>
    <property type="match status" value="1"/>
</dbReference>
<keyword evidence="7 12" id="KW-1133">Transmembrane helix</keyword>
<evidence type="ECO:0000256" key="1">
    <source>
        <dbReference type="ARBA" id="ARBA00003257"/>
    </source>
</evidence>
<evidence type="ECO:0000256" key="10">
    <source>
        <dbReference type="RuleBase" id="RU000471"/>
    </source>
</evidence>
<comment type="subcellular location">
    <subcellularLocation>
        <location evidence="10">Mitochondrion inner membrane</location>
        <topology evidence="10">Multi-pass membrane protein</topology>
    </subcellularLocation>
    <subcellularLocation>
        <location evidence="2">Mitochondrion membrane</location>
        <topology evidence="2">Multi-pass membrane protein</topology>
    </subcellularLocation>
</comment>
<evidence type="ECO:0000256" key="9">
    <source>
        <dbReference type="ARBA" id="ARBA00023136"/>
    </source>
</evidence>
<dbReference type="PANTHER" id="PTHR11432:SF3">
    <property type="entry name" value="NADH-UBIQUINONE OXIDOREDUCTASE CHAIN 1"/>
    <property type="match status" value="1"/>
</dbReference>